<dbReference type="InterPro" id="IPR016032">
    <property type="entry name" value="Sig_transdc_resp-reg_C-effctor"/>
</dbReference>
<evidence type="ECO:0000259" key="4">
    <source>
        <dbReference type="PROSITE" id="PS50043"/>
    </source>
</evidence>
<accession>A0A1M6F4K9</accession>
<sequence>MISREKYENSGYYCDFLSNYNIYNEIGVFFTEKDKLIGGMALLRSREERPYTRKDAMILEFLSKHILTYLNKNKELIQKDLMNNILMNFTKDSRDGLIVIDEKSNPIFVNEASYEILDEIFGENKNIKFLLGYLDCNYPNWKRGLSVELVSRDMSRFQLRTRSLPGRESYNGKGVVELRIFEIADKNKAGNKLIGVTRREREVLNLLSKGFSNEEISAELIISIYTTKKHIRNLFFKLGAKSRTELIWKAFNRI</sequence>
<dbReference type="PRINTS" id="PR00038">
    <property type="entry name" value="HTHLUXR"/>
</dbReference>
<evidence type="ECO:0000256" key="3">
    <source>
        <dbReference type="ARBA" id="ARBA00023163"/>
    </source>
</evidence>
<keyword evidence="1" id="KW-0805">Transcription regulation</keyword>
<dbReference type="AlphaFoldDB" id="A0A1M6F4K9"/>
<evidence type="ECO:0000313" key="6">
    <source>
        <dbReference type="Proteomes" id="UP000184052"/>
    </source>
</evidence>
<feature type="domain" description="HTH luxR-type" evidence="4">
    <location>
        <begin position="189"/>
        <end position="254"/>
    </location>
</feature>
<dbReference type="PANTHER" id="PTHR44688">
    <property type="entry name" value="DNA-BINDING TRANSCRIPTIONAL ACTIVATOR DEVR_DOSR"/>
    <property type="match status" value="1"/>
</dbReference>
<dbReference type="RefSeq" id="WP_073048823.1">
    <property type="nucleotide sequence ID" value="NZ_FQZL01000008.1"/>
</dbReference>
<proteinExistence type="predicted"/>
<dbReference type="EMBL" id="FQZL01000008">
    <property type="protein sequence ID" value="SHI92658.1"/>
    <property type="molecule type" value="Genomic_DNA"/>
</dbReference>
<dbReference type="Pfam" id="PF00196">
    <property type="entry name" value="GerE"/>
    <property type="match status" value="1"/>
</dbReference>
<dbReference type="PROSITE" id="PS50043">
    <property type="entry name" value="HTH_LUXR_2"/>
    <property type="match status" value="1"/>
</dbReference>
<name>A0A1M6F4K9_9FIRM</name>
<dbReference type="OrthoDB" id="2612750at2"/>
<keyword evidence="6" id="KW-1185">Reference proteome</keyword>
<keyword evidence="3" id="KW-0804">Transcription</keyword>
<dbReference type="GO" id="GO:0006355">
    <property type="term" value="P:regulation of DNA-templated transcription"/>
    <property type="evidence" value="ECO:0007669"/>
    <property type="project" value="InterPro"/>
</dbReference>
<reference evidence="5 6" key="1">
    <citation type="submission" date="2016-11" db="EMBL/GenBank/DDBJ databases">
        <authorList>
            <person name="Jaros S."/>
            <person name="Januszkiewicz K."/>
            <person name="Wedrychowicz H."/>
        </authorList>
    </citation>
    <scope>NUCLEOTIDE SEQUENCE [LARGE SCALE GENOMIC DNA]</scope>
    <source>
        <strain evidence="5 6">DSM 17477</strain>
    </source>
</reference>
<keyword evidence="2" id="KW-0238">DNA-binding</keyword>
<organism evidence="5 6">
    <name type="scientific">Dethiosulfatibacter aminovorans DSM 17477</name>
    <dbReference type="NCBI Taxonomy" id="1121476"/>
    <lineage>
        <taxon>Bacteria</taxon>
        <taxon>Bacillati</taxon>
        <taxon>Bacillota</taxon>
        <taxon>Tissierellia</taxon>
        <taxon>Dethiosulfatibacter</taxon>
    </lineage>
</organism>
<evidence type="ECO:0000256" key="1">
    <source>
        <dbReference type="ARBA" id="ARBA00023015"/>
    </source>
</evidence>
<evidence type="ECO:0000313" key="5">
    <source>
        <dbReference type="EMBL" id="SHI92658.1"/>
    </source>
</evidence>
<dbReference type="Gene3D" id="1.10.10.10">
    <property type="entry name" value="Winged helix-like DNA-binding domain superfamily/Winged helix DNA-binding domain"/>
    <property type="match status" value="1"/>
</dbReference>
<dbReference type="SMART" id="SM00421">
    <property type="entry name" value="HTH_LUXR"/>
    <property type="match status" value="1"/>
</dbReference>
<dbReference type="Proteomes" id="UP000184052">
    <property type="component" value="Unassembled WGS sequence"/>
</dbReference>
<dbReference type="STRING" id="1121476.SAMN02745751_01352"/>
<dbReference type="InterPro" id="IPR036388">
    <property type="entry name" value="WH-like_DNA-bd_sf"/>
</dbReference>
<evidence type="ECO:0000256" key="2">
    <source>
        <dbReference type="ARBA" id="ARBA00023125"/>
    </source>
</evidence>
<dbReference type="GO" id="GO:0003677">
    <property type="term" value="F:DNA binding"/>
    <property type="evidence" value="ECO:0007669"/>
    <property type="project" value="UniProtKB-KW"/>
</dbReference>
<dbReference type="CDD" id="cd06170">
    <property type="entry name" value="LuxR_C_like"/>
    <property type="match status" value="1"/>
</dbReference>
<gene>
    <name evidence="5" type="ORF">SAMN02745751_01352</name>
</gene>
<dbReference type="InterPro" id="IPR000792">
    <property type="entry name" value="Tscrpt_reg_LuxR_C"/>
</dbReference>
<dbReference type="SUPFAM" id="SSF46894">
    <property type="entry name" value="C-terminal effector domain of the bipartite response regulators"/>
    <property type="match status" value="1"/>
</dbReference>
<protein>
    <submittedName>
        <fullName evidence="5">Regulatory protein, luxR family</fullName>
    </submittedName>
</protein>
<dbReference type="PANTHER" id="PTHR44688:SF16">
    <property type="entry name" value="DNA-BINDING TRANSCRIPTIONAL ACTIVATOR DEVR_DOSR"/>
    <property type="match status" value="1"/>
</dbReference>